<keyword evidence="10" id="KW-1185">Reference proteome</keyword>
<dbReference type="PROSITE" id="PS50928">
    <property type="entry name" value="ABC_TM1"/>
    <property type="match status" value="1"/>
</dbReference>
<reference evidence="9 10" key="1">
    <citation type="submission" date="2012-02" db="EMBL/GenBank/DDBJ databases">
        <title>Improved High-Quality Draft sequence of Microvirga sp. WSM3557.</title>
        <authorList>
            <consortium name="US DOE Joint Genome Institute"/>
            <person name="Lucas S."/>
            <person name="Han J."/>
            <person name="Lapidus A."/>
            <person name="Cheng J.-F."/>
            <person name="Goodwin L."/>
            <person name="Pitluck S."/>
            <person name="Peters L."/>
            <person name="Zhang X."/>
            <person name="Detter J.C."/>
            <person name="Han C."/>
            <person name="Tapia R."/>
            <person name="Land M."/>
            <person name="Hauser L."/>
            <person name="Kyrpides N."/>
            <person name="Ivanova N."/>
            <person name="Pagani I."/>
            <person name="Brau L."/>
            <person name="Yates R."/>
            <person name="O'Hara G."/>
            <person name="Rui T."/>
            <person name="Howieson J."/>
            <person name="Reeve W."/>
            <person name="Woyke T."/>
        </authorList>
    </citation>
    <scope>NUCLEOTIDE SEQUENCE [LARGE SCALE GENOMIC DNA]</scope>
    <source>
        <strain evidence="9 10">WSM3557</strain>
    </source>
</reference>
<keyword evidence="6 7" id="KW-0472">Membrane</keyword>
<dbReference type="eggNOG" id="COG0601">
    <property type="taxonomic scope" value="Bacteria"/>
</dbReference>
<feature type="domain" description="ABC transmembrane type-1" evidence="8">
    <location>
        <begin position="115"/>
        <end position="316"/>
    </location>
</feature>
<dbReference type="GO" id="GO:0005886">
    <property type="term" value="C:plasma membrane"/>
    <property type="evidence" value="ECO:0007669"/>
    <property type="project" value="UniProtKB-SubCell"/>
</dbReference>
<name>I4YVE1_9HYPH</name>
<organism evidence="9 10">
    <name type="scientific">Microvirga lotononidis</name>
    <dbReference type="NCBI Taxonomy" id="864069"/>
    <lineage>
        <taxon>Bacteria</taxon>
        <taxon>Pseudomonadati</taxon>
        <taxon>Pseudomonadota</taxon>
        <taxon>Alphaproteobacteria</taxon>
        <taxon>Hyphomicrobiales</taxon>
        <taxon>Methylobacteriaceae</taxon>
        <taxon>Microvirga</taxon>
    </lineage>
</organism>
<dbReference type="Pfam" id="PF00528">
    <property type="entry name" value="BPD_transp_1"/>
    <property type="match status" value="1"/>
</dbReference>
<evidence type="ECO:0000256" key="7">
    <source>
        <dbReference type="RuleBase" id="RU363032"/>
    </source>
</evidence>
<evidence type="ECO:0000313" key="10">
    <source>
        <dbReference type="Proteomes" id="UP000003947"/>
    </source>
</evidence>
<dbReference type="GO" id="GO:0055085">
    <property type="term" value="P:transmembrane transport"/>
    <property type="evidence" value="ECO:0007669"/>
    <property type="project" value="InterPro"/>
</dbReference>
<dbReference type="PANTHER" id="PTHR43163">
    <property type="entry name" value="DIPEPTIDE TRANSPORT SYSTEM PERMEASE PROTEIN DPPB-RELATED"/>
    <property type="match status" value="1"/>
</dbReference>
<dbReference type="HOGENOM" id="CLU_036879_0_2_5"/>
<dbReference type="InterPro" id="IPR000515">
    <property type="entry name" value="MetI-like"/>
</dbReference>
<feature type="transmembrane region" description="Helical" evidence="7">
    <location>
        <begin position="154"/>
        <end position="181"/>
    </location>
</feature>
<evidence type="ECO:0000256" key="2">
    <source>
        <dbReference type="ARBA" id="ARBA00022448"/>
    </source>
</evidence>
<sequence>MQDQAPRQRGRFSESKKDHPMAGFILKRLLQAVFVVLAVTLIVSFAIRLSGDPAIMLMGGGNVTEQDLQNIRQALGLERPFFVQYLDFLEGMITGDFGKSFMGGTPVSMLIANALPATLLLAFTSLIVSIVLSVPLGVYAAVNRGRWPDQMIRILSLVGLSFPNFWLAIMMVLLFSIVLGLLPPSGMEGPESFVMPALTMAIILTATNVRLVRTSMLETLSQQYIMVARSKGLRDRVVLYKHALRNSAIPLVTYIGLQFGGLIGGIVIIERVFNWPGMGTLAFDAISNRDYPVLQGTITVLALFIVLINLLVDIAYGLIDPRIRTE</sequence>
<dbReference type="PATRIC" id="fig|864069.3.peg.4863"/>
<feature type="transmembrane region" description="Helical" evidence="7">
    <location>
        <begin position="293"/>
        <end position="319"/>
    </location>
</feature>
<evidence type="ECO:0000256" key="6">
    <source>
        <dbReference type="ARBA" id="ARBA00023136"/>
    </source>
</evidence>
<feature type="transmembrane region" description="Helical" evidence="7">
    <location>
        <begin position="119"/>
        <end position="142"/>
    </location>
</feature>
<dbReference type="Pfam" id="PF19300">
    <property type="entry name" value="BPD_transp_1_N"/>
    <property type="match status" value="1"/>
</dbReference>
<comment type="similarity">
    <text evidence="7">Belongs to the binding-protein-dependent transport system permease family.</text>
</comment>
<dbReference type="EMBL" id="JH660645">
    <property type="protein sequence ID" value="EIM27933.1"/>
    <property type="molecule type" value="Genomic_DNA"/>
</dbReference>
<evidence type="ECO:0000256" key="3">
    <source>
        <dbReference type="ARBA" id="ARBA00022475"/>
    </source>
</evidence>
<dbReference type="Gene3D" id="1.10.3720.10">
    <property type="entry name" value="MetI-like"/>
    <property type="match status" value="1"/>
</dbReference>
<evidence type="ECO:0000313" key="9">
    <source>
        <dbReference type="EMBL" id="EIM27933.1"/>
    </source>
</evidence>
<dbReference type="STRING" id="864069.MicloDRAFT_00045080"/>
<evidence type="ECO:0000256" key="4">
    <source>
        <dbReference type="ARBA" id="ARBA00022692"/>
    </source>
</evidence>
<evidence type="ECO:0000256" key="5">
    <source>
        <dbReference type="ARBA" id="ARBA00022989"/>
    </source>
</evidence>
<protein>
    <submittedName>
        <fullName evidence="9">ABC-type dipeptide/oligopeptide/nickel transport system, permease component</fullName>
    </submittedName>
</protein>
<dbReference type="AlphaFoldDB" id="I4YVE1"/>
<feature type="transmembrane region" description="Helical" evidence="7">
    <location>
        <begin position="21"/>
        <end position="47"/>
    </location>
</feature>
<evidence type="ECO:0000259" key="8">
    <source>
        <dbReference type="PROSITE" id="PS50928"/>
    </source>
</evidence>
<dbReference type="SUPFAM" id="SSF161098">
    <property type="entry name" value="MetI-like"/>
    <property type="match status" value="1"/>
</dbReference>
<dbReference type="PANTHER" id="PTHR43163:SF6">
    <property type="entry name" value="DIPEPTIDE TRANSPORT SYSTEM PERMEASE PROTEIN DPPB-RELATED"/>
    <property type="match status" value="1"/>
</dbReference>
<evidence type="ECO:0000256" key="1">
    <source>
        <dbReference type="ARBA" id="ARBA00004651"/>
    </source>
</evidence>
<keyword evidence="2 7" id="KW-0813">Transport</keyword>
<dbReference type="CDD" id="cd06261">
    <property type="entry name" value="TM_PBP2"/>
    <property type="match status" value="1"/>
</dbReference>
<feature type="transmembrane region" description="Helical" evidence="7">
    <location>
        <begin position="251"/>
        <end position="273"/>
    </location>
</feature>
<comment type="subcellular location">
    <subcellularLocation>
        <location evidence="1 7">Cell membrane</location>
        <topology evidence="1 7">Multi-pass membrane protein</topology>
    </subcellularLocation>
</comment>
<keyword evidence="3" id="KW-1003">Cell membrane</keyword>
<dbReference type="InterPro" id="IPR045621">
    <property type="entry name" value="BPD_transp_1_N"/>
</dbReference>
<keyword evidence="4 7" id="KW-0812">Transmembrane</keyword>
<keyword evidence="5 7" id="KW-1133">Transmembrane helix</keyword>
<proteinExistence type="inferred from homology"/>
<accession>I4YVE1</accession>
<dbReference type="Proteomes" id="UP000003947">
    <property type="component" value="Unassembled WGS sequence"/>
</dbReference>
<dbReference type="InterPro" id="IPR035906">
    <property type="entry name" value="MetI-like_sf"/>
</dbReference>
<gene>
    <name evidence="9" type="ORF">MicloDRAFT_00045080</name>
</gene>
<feature type="transmembrane region" description="Helical" evidence="7">
    <location>
        <begin position="193"/>
        <end position="212"/>
    </location>
</feature>